<evidence type="ECO:0000256" key="6">
    <source>
        <dbReference type="SAM" id="Phobius"/>
    </source>
</evidence>
<dbReference type="RefSeq" id="WP_044888910.1">
    <property type="nucleotide sequence ID" value="NZ_LR215024.1"/>
</dbReference>
<name>A0A449AU62_9BACT</name>
<dbReference type="Proteomes" id="UP000290815">
    <property type="component" value="Chromosome"/>
</dbReference>
<keyword evidence="2 5" id="KW-0812">Transmembrane</keyword>
<accession>A0A449AU62</accession>
<evidence type="ECO:0000313" key="8">
    <source>
        <dbReference type="EMBL" id="VEU70064.1"/>
    </source>
</evidence>
<feature type="transmembrane region" description="Helical" evidence="6">
    <location>
        <begin position="495"/>
        <end position="518"/>
    </location>
</feature>
<dbReference type="KEGG" id="mgly:NCTC10194_00058"/>
<dbReference type="GO" id="GO:0032977">
    <property type="term" value="F:membrane insertase activity"/>
    <property type="evidence" value="ECO:0007669"/>
    <property type="project" value="InterPro"/>
</dbReference>
<protein>
    <submittedName>
        <fullName evidence="8">Putative inner membrane protein translocase component YidC</fullName>
    </submittedName>
</protein>
<comment type="similarity">
    <text evidence="5">Belongs to the OXA1/ALB3/YidC family.</text>
</comment>
<gene>
    <name evidence="8" type="ORF">NCTC10194_00058</name>
</gene>
<dbReference type="PANTHER" id="PTHR12428">
    <property type="entry name" value="OXA1"/>
    <property type="match status" value="1"/>
</dbReference>
<feature type="transmembrane region" description="Helical" evidence="6">
    <location>
        <begin position="620"/>
        <end position="638"/>
    </location>
</feature>
<feature type="transmembrane region" description="Helical" evidence="6">
    <location>
        <begin position="573"/>
        <end position="590"/>
    </location>
</feature>
<organism evidence="8 9">
    <name type="scientific">Mycoplasmopsis glycophila</name>
    <dbReference type="NCBI Taxonomy" id="171285"/>
    <lineage>
        <taxon>Bacteria</taxon>
        <taxon>Bacillati</taxon>
        <taxon>Mycoplasmatota</taxon>
        <taxon>Mycoplasmoidales</taxon>
        <taxon>Metamycoplasmataceae</taxon>
        <taxon>Mycoplasmopsis</taxon>
    </lineage>
</organism>
<keyword evidence="9" id="KW-1185">Reference proteome</keyword>
<feature type="transmembrane region" description="Helical" evidence="6">
    <location>
        <begin position="669"/>
        <end position="690"/>
    </location>
</feature>
<comment type="subcellular location">
    <subcellularLocation>
        <location evidence="1 5">Membrane</location>
        <topology evidence="1 5">Multi-pass membrane protein</topology>
    </subcellularLocation>
</comment>
<evidence type="ECO:0000256" key="1">
    <source>
        <dbReference type="ARBA" id="ARBA00004141"/>
    </source>
</evidence>
<dbReference type="GO" id="GO:0005886">
    <property type="term" value="C:plasma membrane"/>
    <property type="evidence" value="ECO:0007669"/>
    <property type="project" value="TreeGrafter"/>
</dbReference>
<proteinExistence type="inferred from homology"/>
<dbReference type="PANTHER" id="PTHR12428:SF65">
    <property type="entry name" value="CYTOCHROME C OXIDASE ASSEMBLY PROTEIN COX18, MITOCHONDRIAL"/>
    <property type="match status" value="1"/>
</dbReference>
<dbReference type="AlphaFoldDB" id="A0A449AU62"/>
<dbReference type="GO" id="GO:0051205">
    <property type="term" value="P:protein insertion into membrane"/>
    <property type="evidence" value="ECO:0007669"/>
    <property type="project" value="TreeGrafter"/>
</dbReference>
<evidence type="ECO:0000313" key="9">
    <source>
        <dbReference type="Proteomes" id="UP000290815"/>
    </source>
</evidence>
<evidence type="ECO:0000256" key="3">
    <source>
        <dbReference type="ARBA" id="ARBA00022989"/>
    </source>
</evidence>
<evidence type="ECO:0000256" key="5">
    <source>
        <dbReference type="RuleBase" id="RU003945"/>
    </source>
</evidence>
<evidence type="ECO:0000256" key="2">
    <source>
        <dbReference type="ARBA" id="ARBA00022692"/>
    </source>
</evidence>
<dbReference type="EMBL" id="LR215024">
    <property type="protein sequence ID" value="VEU70064.1"/>
    <property type="molecule type" value="Genomic_DNA"/>
</dbReference>
<keyword evidence="3 6" id="KW-1133">Transmembrane helix</keyword>
<keyword evidence="4 6" id="KW-0472">Membrane</keyword>
<dbReference type="InterPro" id="IPR001708">
    <property type="entry name" value="YidC/ALB3/OXA1/COX18"/>
</dbReference>
<feature type="transmembrane region" description="Helical" evidence="6">
    <location>
        <begin position="30"/>
        <end position="51"/>
    </location>
</feature>
<dbReference type="NCBIfam" id="TIGR03592">
    <property type="entry name" value="yidC_oxa1_cterm"/>
    <property type="match status" value="1"/>
</dbReference>
<dbReference type="Pfam" id="PF02096">
    <property type="entry name" value="60KD_IMP"/>
    <property type="match status" value="1"/>
</dbReference>
<evidence type="ECO:0000259" key="7">
    <source>
        <dbReference type="Pfam" id="PF02096"/>
    </source>
</evidence>
<evidence type="ECO:0000256" key="4">
    <source>
        <dbReference type="ARBA" id="ARBA00023136"/>
    </source>
</evidence>
<dbReference type="InterPro" id="IPR028055">
    <property type="entry name" value="YidC/Oxa/ALB_C"/>
</dbReference>
<feature type="domain" description="Membrane insertase YidC/Oxa/ALB C-terminal" evidence="7">
    <location>
        <begin position="500"/>
        <end position="703"/>
    </location>
</feature>
<reference evidence="8 9" key="1">
    <citation type="submission" date="2019-01" db="EMBL/GenBank/DDBJ databases">
        <authorList>
            <consortium name="Pathogen Informatics"/>
        </authorList>
    </citation>
    <scope>NUCLEOTIDE SEQUENCE [LARGE SCALE GENOMIC DNA]</scope>
    <source>
        <strain evidence="8 9">NCTC10194</strain>
    </source>
</reference>
<sequence>MHRSKQFNYFTKGRDSKEKRKEGLKKAWKWIKAFLYVFIFGLTLTGCIQNFTIKTSSTVGNGFEIYSDKSEIAPRVTTLQDKESSDKSYDFLTTTKINHHVNVKWTDNFIEELSKQTKADGGEYGKYGHYTSSIRVEASNEDNVNARLKELGLVSNSNNIVAKEVNGETRYLFKSDTATGYQRLFNDNILLAYWRTLFDLQKSNKKYQVLTREDGSKYYNILNASFDSVANVKLYDNVSVQDSYATTEEKNQAIEKANKAYASDVLLFMYAYTFGETSAFFKKARELDPSISSTYDFVVKAKDYIDADKLEFKTFLAPNAENLSDYQSKVLAYLEQKVAKAKEYQIQDLEKLEEALAAAKAFDPSSATAFSSDDQTKMNALIKAFATEFNSKVSSFVVGTIDQEVYDHVLQYNTLMKNYLAMAGYSTTTATLVETGLGRELEINSSVLALRGDVAQKSITTWGEAWELGPFYGLLVYPLGKLMQSIRRPMPELNGWASIIAIIIAVIITRALTLALSFRATMMQSLQEDFKSKKAAIEAKYKGFEQNKAMKIRKQQELSALSSKYNINPMDQFGQLFIQMPIFFAIWRVIQGLPEIKSTIWLGLNFSATSYSELFAGNWAYLWILVVAVAVQLVSQLLPQMLNRRRLHERATIAEIEALKKSEKTQKMMMIVFTVITLIFTAGIQVYWMFGGLWQIGQTLSIHYLKKTQWFKNRYSKKAIKLNK</sequence>